<protein>
    <recommendedName>
        <fullName evidence="3">Solute-binding protein family 3/N-terminal domain-containing protein</fullName>
    </recommendedName>
</protein>
<dbReference type="SUPFAM" id="SSF53850">
    <property type="entry name" value="Periplasmic binding protein-like II"/>
    <property type="match status" value="1"/>
</dbReference>
<gene>
    <name evidence="1" type="ORF">theurythT_09840</name>
</gene>
<evidence type="ECO:0000313" key="2">
    <source>
        <dbReference type="Proteomes" id="UP001157133"/>
    </source>
</evidence>
<dbReference type="Gene3D" id="3.40.190.10">
    <property type="entry name" value="Periplasmic binding protein-like II"/>
    <property type="match status" value="2"/>
</dbReference>
<evidence type="ECO:0000313" key="1">
    <source>
        <dbReference type="EMBL" id="GLX81532.1"/>
    </source>
</evidence>
<keyword evidence="2" id="KW-1185">Reference proteome</keyword>
<comment type="caution">
    <text evidence="1">The sequence shown here is derived from an EMBL/GenBank/DDBJ whole genome shotgun (WGS) entry which is preliminary data.</text>
</comment>
<proteinExistence type="predicted"/>
<dbReference type="EMBL" id="BSSU01000004">
    <property type="protein sequence ID" value="GLX81532.1"/>
    <property type="molecule type" value="Genomic_DNA"/>
</dbReference>
<accession>A0ABQ6H1T8</accession>
<sequence>MCMIFPALANANKHIEYVIGVEDVNYFPLFNFNSKHPNQPSFAFDLLTAFFEYKQYKYRFVPLPIKRFDKWFIDHNIDFKFPDNMRWRADGGKSLDLTFSEPVLRLLAGTYVHKSKKDLTRLEVKTLMTIRDFYPTLWLDLIAEKKVELHEEPTPVSIVRHLLVKNVQATNIDENVIRYQLKKLNKSGEIVLAKNIFHEQYTYHLSTNTYPEIIREFNEFVKQEKQLIQMLKQKYEIKEPWEQ</sequence>
<dbReference type="Proteomes" id="UP001157133">
    <property type="component" value="Unassembled WGS sequence"/>
</dbReference>
<name>A0ABQ6H1T8_9GAMM</name>
<organism evidence="1 2">
    <name type="scientific">Thalassotalea eurytherma</name>
    <dbReference type="NCBI Taxonomy" id="1144278"/>
    <lineage>
        <taxon>Bacteria</taxon>
        <taxon>Pseudomonadati</taxon>
        <taxon>Pseudomonadota</taxon>
        <taxon>Gammaproteobacteria</taxon>
        <taxon>Alteromonadales</taxon>
        <taxon>Colwelliaceae</taxon>
        <taxon>Thalassotalea</taxon>
    </lineage>
</organism>
<reference evidence="1 2" key="1">
    <citation type="submission" date="2023-03" db="EMBL/GenBank/DDBJ databases">
        <title>Draft genome sequence of Thalassotalea eurytherma JCM 18482T.</title>
        <authorList>
            <person name="Sawabe T."/>
        </authorList>
    </citation>
    <scope>NUCLEOTIDE SEQUENCE [LARGE SCALE GENOMIC DNA]</scope>
    <source>
        <strain evidence="1 2">JCM 18482</strain>
    </source>
</reference>
<evidence type="ECO:0008006" key="3">
    <source>
        <dbReference type="Google" id="ProtNLM"/>
    </source>
</evidence>